<proteinExistence type="predicted"/>
<evidence type="ECO:0000259" key="1">
    <source>
        <dbReference type="Pfam" id="PF17754"/>
    </source>
</evidence>
<evidence type="ECO:0000313" key="3">
    <source>
        <dbReference type="Proteomes" id="UP001597079"/>
    </source>
</evidence>
<evidence type="ECO:0000313" key="2">
    <source>
        <dbReference type="EMBL" id="MFD1674605.1"/>
    </source>
</evidence>
<dbReference type="Pfam" id="PF17754">
    <property type="entry name" value="TetR_C_14"/>
    <property type="match status" value="1"/>
</dbReference>
<sequence length="79" mass="8754">MPEVRATFWDNMAKTMHMLSEMVAKRAGRDADDLAVRVFAGALFGVAMSLSFRSIEQPETNIYAEFAEALALLEDGMPL</sequence>
<name>A0ABW4JHH6_9BACL</name>
<dbReference type="Gene3D" id="1.10.357.10">
    <property type="entry name" value="Tetracycline Repressor, domain 2"/>
    <property type="match status" value="1"/>
</dbReference>
<gene>
    <name evidence="2" type="ORF">ACFSB2_07780</name>
</gene>
<feature type="domain" description="MftR C-terminal" evidence="1">
    <location>
        <begin position="2"/>
        <end position="78"/>
    </location>
</feature>
<accession>A0ABW4JHH6</accession>
<dbReference type="InterPro" id="IPR041347">
    <property type="entry name" value="MftR_C"/>
</dbReference>
<dbReference type="Proteomes" id="UP001597079">
    <property type="component" value="Unassembled WGS sequence"/>
</dbReference>
<organism evidence="2 3">
    <name type="scientific">Alicyclobacillus fodiniaquatilis</name>
    <dbReference type="NCBI Taxonomy" id="1661150"/>
    <lineage>
        <taxon>Bacteria</taxon>
        <taxon>Bacillati</taxon>
        <taxon>Bacillota</taxon>
        <taxon>Bacilli</taxon>
        <taxon>Bacillales</taxon>
        <taxon>Alicyclobacillaceae</taxon>
        <taxon>Alicyclobacillus</taxon>
    </lineage>
</organism>
<protein>
    <recommendedName>
        <fullName evidence="1">MftR C-terminal domain-containing protein</fullName>
    </recommendedName>
</protein>
<keyword evidence="3" id="KW-1185">Reference proteome</keyword>
<comment type="caution">
    <text evidence="2">The sequence shown here is derived from an EMBL/GenBank/DDBJ whole genome shotgun (WGS) entry which is preliminary data.</text>
</comment>
<dbReference type="EMBL" id="JBHUCX010000020">
    <property type="protein sequence ID" value="MFD1674605.1"/>
    <property type="molecule type" value="Genomic_DNA"/>
</dbReference>
<reference evidence="3" key="1">
    <citation type="journal article" date="2019" name="Int. J. Syst. Evol. Microbiol.">
        <title>The Global Catalogue of Microorganisms (GCM) 10K type strain sequencing project: providing services to taxonomists for standard genome sequencing and annotation.</title>
        <authorList>
            <consortium name="The Broad Institute Genomics Platform"/>
            <consortium name="The Broad Institute Genome Sequencing Center for Infectious Disease"/>
            <person name="Wu L."/>
            <person name="Ma J."/>
        </authorList>
    </citation>
    <scope>NUCLEOTIDE SEQUENCE [LARGE SCALE GENOMIC DNA]</scope>
    <source>
        <strain evidence="3">CGMCC 1.12286</strain>
    </source>
</reference>
<dbReference type="RefSeq" id="WP_377942610.1">
    <property type="nucleotide sequence ID" value="NZ_JBHUCX010000020.1"/>
</dbReference>